<keyword evidence="4" id="KW-1185">Reference proteome</keyword>
<evidence type="ECO:0000259" key="2">
    <source>
        <dbReference type="Pfam" id="PF07992"/>
    </source>
</evidence>
<dbReference type="PRINTS" id="PR00469">
    <property type="entry name" value="PNDRDTASEII"/>
</dbReference>
<evidence type="ECO:0000256" key="1">
    <source>
        <dbReference type="ARBA" id="ARBA00023002"/>
    </source>
</evidence>
<dbReference type="EMBL" id="CP007389">
    <property type="protein sequence ID" value="APT73636.1"/>
    <property type="molecule type" value="Genomic_DNA"/>
</dbReference>
<dbReference type="InterPro" id="IPR023753">
    <property type="entry name" value="FAD/NAD-binding_dom"/>
</dbReference>
<evidence type="ECO:0000313" key="4">
    <source>
        <dbReference type="Proteomes" id="UP000185490"/>
    </source>
</evidence>
<protein>
    <submittedName>
        <fullName evidence="3">Pyridine nucleotide-disulfide oxidoreductase</fullName>
    </submittedName>
</protein>
<dbReference type="InterPro" id="IPR036188">
    <property type="entry name" value="FAD/NAD-bd_sf"/>
</dbReference>
<evidence type="ECO:0000313" key="3">
    <source>
        <dbReference type="EMBL" id="APT73636.1"/>
    </source>
</evidence>
<dbReference type="RefSeq" id="WP_012056844.1">
    <property type="nucleotide sequence ID" value="NZ_CP007389.1"/>
</dbReference>
<keyword evidence="1" id="KW-0560">Oxidoreductase</keyword>
<reference evidence="3 4" key="1">
    <citation type="submission" date="2014-02" db="EMBL/GenBank/DDBJ databases">
        <title>Diversity of Thermotogales isolates from hydrothermal vents.</title>
        <authorList>
            <person name="Haverkamp T.H.A."/>
            <person name="Lossouarn J."/>
            <person name="Geslin C."/>
            <person name="Nesbo C.L."/>
        </authorList>
    </citation>
    <scope>NUCLEOTIDE SEQUENCE [LARGE SCALE GENOMIC DNA]</scope>
    <source>
        <strain evidence="3 4">431</strain>
    </source>
</reference>
<accession>A0ABM6GDJ4</accession>
<dbReference type="InterPro" id="IPR051691">
    <property type="entry name" value="Metab_Enz_Cyan_OpOx_G3PDH"/>
</dbReference>
<dbReference type="Pfam" id="PF07992">
    <property type="entry name" value="Pyr_redox_2"/>
    <property type="match status" value="1"/>
</dbReference>
<gene>
    <name evidence="3" type="ORF">BW47_03340</name>
</gene>
<name>A0ABM6GDJ4_9BACT</name>
<dbReference type="PANTHER" id="PTHR42949:SF3">
    <property type="entry name" value="ANAEROBIC GLYCEROL-3-PHOSPHATE DEHYDROGENASE SUBUNIT B"/>
    <property type="match status" value="1"/>
</dbReference>
<proteinExistence type="predicted"/>
<dbReference type="SUPFAM" id="SSF51905">
    <property type="entry name" value="FAD/NAD(P)-binding domain"/>
    <property type="match status" value="1"/>
</dbReference>
<dbReference type="PANTHER" id="PTHR42949">
    <property type="entry name" value="ANAEROBIC GLYCEROL-3-PHOSPHATE DEHYDROGENASE SUBUNIT B"/>
    <property type="match status" value="1"/>
</dbReference>
<dbReference type="Gene3D" id="3.50.50.60">
    <property type="entry name" value="FAD/NAD(P)-binding domain"/>
    <property type="match status" value="2"/>
</dbReference>
<organism evidence="3 4">
    <name type="scientific">Thermosipho melanesiensis</name>
    <dbReference type="NCBI Taxonomy" id="46541"/>
    <lineage>
        <taxon>Bacteria</taxon>
        <taxon>Thermotogati</taxon>
        <taxon>Thermotogota</taxon>
        <taxon>Thermotogae</taxon>
        <taxon>Thermotogales</taxon>
        <taxon>Fervidobacteriaceae</taxon>
        <taxon>Thermosipho</taxon>
    </lineage>
</organism>
<dbReference type="PRINTS" id="PR00368">
    <property type="entry name" value="FADPNR"/>
</dbReference>
<sequence>MRREKVDVLIVGGGAAGLAAAISATKQGVKTVLLERDRNTGGVLNQCIHNGFGLHVYKEELTGPEFMERMWEELEEDVIRPNFTVLKIDPNSKEVVTLSEDGIVVFEVKTLIMATGARERPLSSLRIPGVRVSGVYTAGVAQRMVNIYNRLPGKRVLIVGSGDIGLIMARRLKIEGMDVVGVVEIMPEPGGLIRNVVQCLEDFDIPLLLSHTVIDLHGDERLKAVTISKVDENWNPIPGTEKKIEVDTLVTSVGLIPQNELIEDFVEMDPINRGPVVDEFMRTSVDWIFAAGNNIAIHDLVDFVYDEGKIAGYYASLVARGKKFPESNNRFLRGKNIGVLLPQKFSGEHSFKIYIRPKRSFNRSVLKFNDKIIRKFNWRIRPSEMIDFVVKNLDKKDITVEVNEID</sequence>
<feature type="domain" description="FAD/NAD(P)-binding" evidence="2">
    <location>
        <begin position="7"/>
        <end position="293"/>
    </location>
</feature>
<dbReference type="Proteomes" id="UP000185490">
    <property type="component" value="Chromosome"/>
</dbReference>